<name>A0A0U4EZG0_9BACI</name>
<organism evidence="1 2">
    <name type="scientific">Lentibacillus amyloliquefaciens</name>
    <dbReference type="NCBI Taxonomy" id="1472767"/>
    <lineage>
        <taxon>Bacteria</taxon>
        <taxon>Bacillati</taxon>
        <taxon>Bacillota</taxon>
        <taxon>Bacilli</taxon>
        <taxon>Bacillales</taxon>
        <taxon>Bacillaceae</taxon>
        <taxon>Lentibacillus</taxon>
    </lineage>
</organism>
<dbReference type="RefSeq" id="WP_068444622.1">
    <property type="nucleotide sequence ID" value="NZ_CP013862.1"/>
</dbReference>
<dbReference type="Proteomes" id="UP000050331">
    <property type="component" value="Chromosome"/>
</dbReference>
<evidence type="ECO:0000313" key="2">
    <source>
        <dbReference type="Proteomes" id="UP000050331"/>
    </source>
</evidence>
<dbReference type="EMBL" id="CP013862">
    <property type="protein sequence ID" value="ALX48647.1"/>
    <property type="molecule type" value="Genomic_DNA"/>
</dbReference>
<dbReference type="KEGG" id="lao:AOX59_08510"/>
<accession>A0A0U4EZG0</accession>
<dbReference type="STRING" id="1472767.AOX59_08510"/>
<dbReference type="AlphaFoldDB" id="A0A0U4EZG0"/>
<keyword evidence="2" id="KW-1185">Reference proteome</keyword>
<sequence length="190" mass="22741">MVFYVENCFHWVGFHIVNHLLEEGYSVDGTDDINTDTKEVLSMFVGRNELFRQLEPGQREREYEAAICISDDALMLEMDRSVTINLPLVFGEWMPMNHNGFFSREEFIRFDSHQFKREAIYIGEFLNSLRQWIQTSELPSIMDVRSYNDARNKNIDYENSVYIRTAHPLDKYVEAVKMHYEKYKKFYRMS</sequence>
<reference evidence="1 2" key="1">
    <citation type="submission" date="2016-01" db="EMBL/GenBank/DDBJ databases">
        <title>Complete genome sequence of strain Lentibacillus amyloliquefaciens LAM0015T isolated from saline sediment.</title>
        <authorList>
            <person name="Wang J.-L."/>
            <person name="He M.-X."/>
        </authorList>
    </citation>
    <scope>NUCLEOTIDE SEQUENCE [LARGE SCALE GENOMIC DNA]</scope>
    <source>
        <strain evidence="1 2">LAM0015</strain>
    </source>
</reference>
<proteinExistence type="predicted"/>
<dbReference type="OrthoDB" id="2971044at2"/>
<evidence type="ECO:0000313" key="1">
    <source>
        <dbReference type="EMBL" id="ALX48647.1"/>
    </source>
</evidence>
<gene>
    <name evidence="1" type="ORF">AOX59_08510</name>
</gene>
<protein>
    <submittedName>
        <fullName evidence="1">Uncharacterized protein</fullName>
    </submittedName>
</protein>